<dbReference type="EMBL" id="JARBDR010000919">
    <property type="protein sequence ID" value="KAJ8300532.1"/>
    <property type="molecule type" value="Genomic_DNA"/>
</dbReference>
<evidence type="ECO:0000256" key="5">
    <source>
        <dbReference type="ARBA" id="ARBA00022989"/>
    </source>
</evidence>
<keyword evidence="5" id="KW-1133">Transmembrane helix</keyword>
<organism evidence="11 12">
    <name type="scientific">Tegillarca granosa</name>
    <name type="common">Malaysian cockle</name>
    <name type="synonym">Anadara granosa</name>
    <dbReference type="NCBI Taxonomy" id="220873"/>
    <lineage>
        <taxon>Eukaryota</taxon>
        <taxon>Metazoa</taxon>
        <taxon>Spiralia</taxon>
        <taxon>Lophotrochozoa</taxon>
        <taxon>Mollusca</taxon>
        <taxon>Bivalvia</taxon>
        <taxon>Autobranchia</taxon>
        <taxon>Pteriomorphia</taxon>
        <taxon>Arcoida</taxon>
        <taxon>Arcoidea</taxon>
        <taxon>Arcidae</taxon>
        <taxon>Tegillarca</taxon>
    </lineage>
</organism>
<comment type="similarity">
    <text evidence="2">Belongs to the TOR1AIP family.</text>
</comment>
<dbReference type="InterPro" id="IPR046753">
    <property type="entry name" value="TOIP1/2_C"/>
</dbReference>
<dbReference type="Proteomes" id="UP001217089">
    <property type="component" value="Unassembled WGS sequence"/>
</dbReference>
<evidence type="ECO:0000313" key="12">
    <source>
        <dbReference type="Proteomes" id="UP001217089"/>
    </source>
</evidence>
<dbReference type="Pfam" id="PF05609">
    <property type="entry name" value="LAP1_C"/>
    <property type="match status" value="1"/>
</dbReference>
<keyword evidence="4" id="KW-0812">Transmembrane</keyword>
<accession>A0ABQ9E5H0</accession>
<evidence type="ECO:0000256" key="9">
    <source>
        <dbReference type="ARBA" id="ARBA00037847"/>
    </source>
</evidence>
<sequence>MFAIGITFCWHVVSNAKEAPQEPVARPSYQQFKDDNLKNLMNDFPSQNSKQFWQVLRAAIKRILTEEDPKYPAILLFAIPKDPSASLTGSCLAHHLTHQLNVFHGLENKAFIDIDKDLTHKSAAGDKKELDEKLINLYGVRESKGVAVDHFEKLSPMASLLFHGYCDGDHAPYKNVSMVLVLHTDINQDNILTNKSAVDDFLQNLWAKELDGDKIPPLISRIANNVAIVTPEDEHSIRKLCPWL</sequence>
<keyword evidence="7" id="KW-0325">Glycoprotein</keyword>
<keyword evidence="3" id="KW-0597">Phosphoprotein</keyword>
<evidence type="ECO:0000256" key="8">
    <source>
        <dbReference type="ARBA" id="ARBA00023242"/>
    </source>
</evidence>
<evidence type="ECO:0000256" key="3">
    <source>
        <dbReference type="ARBA" id="ARBA00022553"/>
    </source>
</evidence>
<evidence type="ECO:0000256" key="2">
    <source>
        <dbReference type="ARBA" id="ARBA00007860"/>
    </source>
</evidence>
<reference evidence="11 12" key="1">
    <citation type="submission" date="2022-12" db="EMBL/GenBank/DDBJ databases">
        <title>Chromosome-level genome of Tegillarca granosa.</title>
        <authorList>
            <person name="Kim J."/>
        </authorList>
    </citation>
    <scope>NUCLEOTIDE SEQUENCE [LARGE SCALE GENOMIC DNA]</scope>
    <source>
        <strain evidence="11">Teg-2019</strain>
        <tissue evidence="11">Adductor muscle</tissue>
    </source>
</reference>
<protein>
    <recommendedName>
        <fullName evidence="10">Torsin-1A-interacting protein 1/2 AAA+ activator domain-containing protein</fullName>
    </recommendedName>
</protein>
<dbReference type="PANTHER" id="PTHR18843">
    <property type="entry name" value="TORSIN-1A-INTERACTING PROTEIN"/>
    <property type="match status" value="1"/>
</dbReference>
<dbReference type="Gene3D" id="3.40.50.12190">
    <property type="match status" value="1"/>
</dbReference>
<evidence type="ECO:0000256" key="6">
    <source>
        <dbReference type="ARBA" id="ARBA00023136"/>
    </source>
</evidence>
<evidence type="ECO:0000259" key="10">
    <source>
        <dbReference type="Pfam" id="PF05609"/>
    </source>
</evidence>
<evidence type="ECO:0000256" key="1">
    <source>
        <dbReference type="ARBA" id="ARBA00004259"/>
    </source>
</evidence>
<comment type="caution">
    <text evidence="11">The sequence shown here is derived from an EMBL/GenBank/DDBJ whole genome shotgun (WGS) entry which is preliminary data.</text>
</comment>
<keyword evidence="12" id="KW-1185">Reference proteome</keyword>
<comment type="subcellular location">
    <subcellularLocation>
        <location evidence="9">Endomembrane system</location>
        <topology evidence="9">Single-pass membrane protein</topology>
    </subcellularLocation>
    <subcellularLocation>
        <location evidence="1">Nucleus envelope</location>
    </subcellularLocation>
</comment>
<dbReference type="PANTHER" id="PTHR18843:SF7">
    <property type="entry name" value="LAMINA-ASSOCIATED POLYPEPTIDE 1B ISOFORM 1-RELATED"/>
    <property type="match status" value="1"/>
</dbReference>
<gene>
    <name evidence="11" type="ORF">KUTeg_022051</name>
</gene>
<dbReference type="InterPro" id="IPR008662">
    <property type="entry name" value="TOIP1/2"/>
</dbReference>
<evidence type="ECO:0000256" key="7">
    <source>
        <dbReference type="ARBA" id="ARBA00023180"/>
    </source>
</evidence>
<evidence type="ECO:0000256" key="4">
    <source>
        <dbReference type="ARBA" id="ARBA00022692"/>
    </source>
</evidence>
<proteinExistence type="inferred from homology"/>
<keyword evidence="8" id="KW-0539">Nucleus</keyword>
<evidence type="ECO:0000313" key="11">
    <source>
        <dbReference type="EMBL" id="KAJ8300532.1"/>
    </source>
</evidence>
<name>A0ABQ9E5H0_TEGGR</name>
<keyword evidence="6" id="KW-0472">Membrane</keyword>
<dbReference type="InterPro" id="IPR038599">
    <property type="entry name" value="LAP1C-like_C_sf"/>
</dbReference>
<feature type="domain" description="Torsin-1A-interacting protein 1/2 AAA+ activator" evidence="10">
    <location>
        <begin position="21"/>
        <end position="235"/>
    </location>
</feature>